<dbReference type="EMBL" id="GL698473">
    <property type="protein sequence ID" value="EFY92918.1"/>
    <property type="molecule type" value="Genomic_DNA"/>
</dbReference>
<dbReference type="GO" id="GO:0016740">
    <property type="term" value="F:transferase activity"/>
    <property type="evidence" value="ECO:0007669"/>
    <property type="project" value="UniProtKB-KW"/>
</dbReference>
<protein>
    <submittedName>
        <fullName evidence="2">Phosphotransferase enzyme family protein</fullName>
    </submittedName>
</protein>
<dbReference type="eggNOG" id="ENOG502SNEF">
    <property type="taxonomic scope" value="Eukaryota"/>
</dbReference>
<evidence type="ECO:0000313" key="3">
    <source>
        <dbReference type="Proteomes" id="UP000002499"/>
    </source>
</evidence>
<keyword evidence="2" id="KW-0808">Transferase</keyword>
<dbReference type="PANTHER" id="PTHR21310">
    <property type="entry name" value="AMINOGLYCOSIDE PHOSPHOTRANSFERASE-RELATED-RELATED"/>
    <property type="match status" value="1"/>
</dbReference>
<dbReference type="InterPro" id="IPR051678">
    <property type="entry name" value="AGP_Transferase"/>
</dbReference>
<dbReference type="InterPro" id="IPR011009">
    <property type="entry name" value="Kinase-like_dom_sf"/>
</dbReference>
<keyword evidence="3" id="KW-1185">Reference proteome</keyword>
<dbReference type="PANTHER" id="PTHR21310:SF15">
    <property type="entry name" value="AMINOGLYCOSIDE PHOSPHOTRANSFERASE DOMAIN-CONTAINING PROTEIN"/>
    <property type="match status" value="1"/>
</dbReference>
<evidence type="ECO:0000313" key="2">
    <source>
        <dbReference type="EMBL" id="EFY92918.1"/>
    </source>
</evidence>
<proteinExistence type="predicted"/>
<gene>
    <name evidence="2" type="ORF">MAC_01156</name>
</gene>
<dbReference type="FunCoup" id="E9DU58">
    <property type="interactions" value="19"/>
</dbReference>
<sequence>MDASFLAEAANIVFGERSASWVHDFPATPEQDERRRSYFISAISHEKVKALALRHSTQTSCRILSCNSGSFNANFIIEFGDETKCVVRIPILPFVYDPWKKILGHVAISEYLKDTTRVPVARVRAYGSNEQLSDNGDMEFFFLIVDFIPGQNQAPSAGIPGAQKQGRLPEVGDLRSIPLNELRRSVPPTTSVQEYMKSQLKIISDSLALPAADQTIDDIKLEAFAIHFMGKYFTDVEPGLEEDGYPLHHSDLRLPNIIVGDDLQINGIIDWDDASTVPGLLFSPPPWIPGVDENSIMAFHNTHGEFRSILKEKAKTNSACGQLLRQWYKEPNEEPNEALYVAHIIRYPTEFAEIVARFYERLCPTGNLRASVHTYYESNDAIRQQVQQQAELCEEYTRFLKDRGLYIQEEPLNLQALNAKAKEATKQAEEIIQKYNL</sequence>
<dbReference type="InterPro" id="IPR002575">
    <property type="entry name" value="Aminoglycoside_PTrfase"/>
</dbReference>
<organism evidence="3">
    <name type="scientific">Metarhizium acridum (strain CQMa 102)</name>
    <dbReference type="NCBI Taxonomy" id="655827"/>
    <lineage>
        <taxon>Eukaryota</taxon>
        <taxon>Fungi</taxon>
        <taxon>Dikarya</taxon>
        <taxon>Ascomycota</taxon>
        <taxon>Pezizomycotina</taxon>
        <taxon>Sordariomycetes</taxon>
        <taxon>Hypocreomycetidae</taxon>
        <taxon>Hypocreales</taxon>
        <taxon>Clavicipitaceae</taxon>
        <taxon>Metarhizium</taxon>
    </lineage>
</organism>
<dbReference type="OMA" id="YVAHIIR"/>
<dbReference type="InParanoid" id="E9DU58"/>
<reference evidence="2 3" key="1">
    <citation type="journal article" date="2011" name="PLoS Genet.">
        <title>Genome sequencing and comparative transcriptomics of the model entomopathogenic fungi Metarhizium anisopliae and M. acridum.</title>
        <authorList>
            <person name="Gao Q."/>
            <person name="Jin K."/>
            <person name="Ying S.H."/>
            <person name="Zhang Y."/>
            <person name="Xiao G."/>
            <person name="Shang Y."/>
            <person name="Duan Z."/>
            <person name="Hu X."/>
            <person name="Xie X.Q."/>
            <person name="Zhou G."/>
            <person name="Peng G."/>
            <person name="Luo Z."/>
            <person name="Huang W."/>
            <person name="Wang B."/>
            <person name="Fang W."/>
            <person name="Wang S."/>
            <person name="Zhong Y."/>
            <person name="Ma L.J."/>
            <person name="St Leger R.J."/>
            <person name="Zhao G.P."/>
            <person name="Pei Y."/>
            <person name="Feng M.G."/>
            <person name="Xia Y."/>
            <person name="Wang C."/>
        </authorList>
    </citation>
    <scope>NUCLEOTIDE SEQUENCE [LARGE SCALE GENOMIC DNA]</scope>
    <source>
        <strain evidence="2 3">CQMa 102</strain>
    </source>
</reference>
<dbReference type="AlphaFoldDB" id="E9DU58"/>
<evidence type="ECO:0000259" key="1">
    <source>
        <dbReference type="Pfam" id="PF01636"/>
    </source>
</evidence>
<dbReference type="OrthoDB" id="4940687at2759"/>
<accession>E9DU58</accession>
<dbReference type="SUPFAM" id="SSF56112">
    <property type="entry name" value="Protein kinase-like (PK-like)"/>
    <property type="match status" value="1"/>
</dbReference>
<dbReference type="HOGENOM" id="CLU_030115_2_1_1"/>
<name>E9DU58_METAQ</name>
<dbReference type="Proteomes" id="UP000002499">
    <property type="component" value="Unassembled WGS sequence"/>
</dbReference>
<dbReference type="Pfam" id="PF01636">
    <property type="entry name" value="APH"/>
    <property type="match status" value="1"/>
</dbReference>
<feature type="domain" description="Aminoglycoside phosphotransferase" evidence="1">
    <location>
        <begin position="68"/>
        <end position="275"/>
    </location>
</feature>